<organism evidence="2 3">
    <name type="scientific">Phanerochaete sordida</name>
    <dbReference type="NCBI Taxonomy" id="48140"/>
    <lineage>
        <taxon>Eukaryota</taxon>
        <taxon>Fungi</taxon>
        <taxon>Dikarya</taxon>
        <taxon>Basidiomycota</taxon>
        <taxon>Agaricomycotina</taxon>
        <taxon>Agaricomycetes</taxon>
        <taxon>Polyporales</taxon>
        <taxon>Phanerochaetaceae</taxon>
        <taxon>Phanerochaete</taxon>
    </lineage>
</organism>
<dbReference type="AlphaFoldDB" id="A0A9P3FXC0"/>
<dbReference type="InterPro" id="IPR025714">
    <property type="entry name" value="Methyltranfer_dom"/>
</dbReference>
<dbReference type="EMBL" id="BPQB01000001">
    <property type="protein sequence ID" value="GJE83959.1"/>
    <property type="molecule type" value="Genomic_DNA"/>
</dbReference>
<evidence type="ECO:0000313" key="2">
    <source>
        <dbReference type="EMBL" id="GJE83959.1"/>
    </source>
</evidence>
<reference evidence="2 3" key="1">
    <citation type="submission" date="2021-08" db="EMBL/GenBank/DDBJ databases">
        <title>Draft Genome Sequence of Phanerochaete sordida strain YK-624.</title>
        <authorList>
            <person name="Mori T."/>
            <person name="Dohra H."/>
            <person name="Suzuki T."/>
            <person name="Kawagishi H."/>
            <person name="Hirai H."/>
        </authorList>
    </citation>
    <scope>NUCLEOTIDE SEQUENCE [LARGE SCALE GENOMIC DNA]</scope>
    <source>
        <strain evidence="2 3">YK-624</strain>
    </source>
</reference>
<dbReference type="Proteomes" id="UP000703269">
    <property type="component" value="Unassembled WGS sequence"/>
</dbReference>
<gene>
    <name evidence="2" type="ORF">PsYK624_000320</name>
</gene>
<accession>A0A9P3FXC0</accession>
<keyword evidence="2" id="KW-0489">Methyltransferase</keyword>
<dbReference type="InterPro" id="IPR029063">
    <property type="entry name" value="SAM-dependent_MTases_sf"/>
</dbReference>
<proteinExistence type="predicted"/>
<dbReference type="PANTHER" id="PTHR43591">
    <property type="entry name" value="METHYLTRANSFERASE"/>
    <property type="match status" value="1"/>
</dbReference>
<feature type="domain" description="Methyltransferase" evidence="1">
    <location>
        <begin position="40"/>
        <end position="146"/>
    </location>
</feature>
<dbReference type="Pfam" id="PF13847">
    <property type="entry name" value="Methyltransf_31"/>
    <property type="match status" value="1"/>
</dbReference>
<evidence type="ECO:0000259" key="1">
    <source>
        <dbReference type="Pfam" id="PF13847"/>
    </source>
</evidence>
<dbReference type="OrthoDB" id="10017101at2759"/>
<dbReference type="Gene3D" id="3.40.50.150">
    <property type="entry name" value="Vaccinia Virus protein VP39"/>
    <property type="match status" value="1"/>
</dbReference>
<keyword evidence="2" id="KW-0808">Transferase</keyword>
<comment type="caution">
    <text evidence="2">The sequence shown here is derived from an EMBL/GenBank/DDBJ whole genome shotgun (WGS) entry which is preliminary data.</text>
</comment>
<sequence>MSQPQAQPEYYVGQTDNIVDHWAQRTAQDCCAYLLPSLQPDMHILDVGCGPGSITLDLARHVPQGRVVGLDIAAAAPALQKARSRAAQEGIANATFDTGDGHALPYADATFDVAHSHQVLQSCRDPLQILRELRCVTKPGGFVAVRVWDSGSWIVHPPNDGVAAFRAMTGRVHAERGLGPYAGRNLHVWARQAGFDSSRVKITTSSWTFRTPGERAHIGGVMQAIGQESEFAQIALKKGYVTAEDPKKIRDGWQQWIDDEEGLSAVINFELLYHK</sequence>
<evidence type="ECO:0000313" key="3">
    <source>
        <dbReference type="Proteomes" id="UP000703269"/>
    </source>
</evidence>
<dbReference type="PANTHER" id="PTHR43591:SF24">
    <property type="entry name" value="2-METHOXY-6-POLYPRENYL-1,4-BENZOQUINOL METHYLASE, MITOCHONDRIAL"/>
    <property type="match status" value="1"/>
</dbReference>
<dbReference type="SUPFAM" id="SSF53335">
    <property type="entry name" value="S-adenosyl-L-methionine-dependent methyltransferases"/>
    <property type="match status" value="1"/>
</dbReference>
<dbReference type="CDD" id="cd02440">
    <property type="entry name" value="AdoMet_MTases"/>
    <property type="match status" value="1"/>
</dbReference>
<protein>
    <submittedName>
        <fullName evidence="2">UbiE family methyltransferase</fullName>
    </submittedName>
</protein>
<keyword evidence="3" id="KW-1185">Reference proteome</keyword>
<dbReference type="GO" id="GO:0008168">
    <property type="term" value="F:methyltransferase activity"/>
    <property type="evidence" value="ECO:0007669"/>
    <property type="project" value="UniProtKB-KW"/>
</dbReference>
<name>A0A9P3FXC0_9APHY</name>
<dbReference type="GO" id="GO:0032259">
    <property type="term" value="P:methylation"/>
    <property type="evidence" value="ECO:0007669"/>
    <property type="project" value="UniProtKB-KW"/>
</dbReference>